<feature type="region of interest" description="Disordered" evidence="1">
    <location>
        <begin position="711"/>
        <end position="731"/>
    </location>
</feature>
<organism evidence="2 3">
    <name type="scientific">Elsinoe ampelina</name>
    <dbReference type="NCBI Taxonomy" id="302913"/>
    <lineage>
        <taxon>Eukaryota</taxon>
        <taxon>Fungi</taxon>
        <taxon>Dikarya</taxon>
        <taxon>Ascomycota</taxon>
        <taxon>Pezizomycotina</taxon>
        <taxon>Dothideomycetes</taxon>
        <taxon>Dothideomycetidae</taxon>
        <taxon>Myriangiales</taxon>
        <taxon>Elsinoaceae</taxon>
        <taxon>Elsinoe</taxon>
    </lineage>
</organism>
<dbReference type="Proteomes" id="UP000799538">
    <property type="component" value="Unassembled WGS sequence"/>
</dbReference>
<feature type="region of interest" description="Disordered" evidence="1">
    <location>
        <begin position="95"/>
        <end position="122"/>
    </location>
</feature>
<accession>A0A6A6G523</accession>
<feature type="compositionally biased region" description="Basic and acidic residues" evidence="1">
    <location>
        <begin position="349"/>
        <end position="362"/>
    </location>
</feature>
<proteinExistence type="predicted"/>
<evidence type="ECO:0000256" key="1">
    <source>
        <dbReference type="SAM" id="MobiDB-lite"/>
    </source>
</evidence>
<feature type="region of interest" description="Disordered" evidence="1">
    <location>
        <begin position="345"/>
        <end position="397"/>
    </location>
</feature>
<feature type="compositionally biased region" description="Polar residues" evidence="1">
    <location>
        <begin position="486"/>
        <end position="508"/>
    </location>
</feature>
<dbReference type="OrthoDB" id="5244050at2759"/>
<dbReference type="EMBL" id="ML992511">
    <property type="protein sequence ID" value="KAF2220861.1"/>
    <property type="molecule type" value="Genomic_DNA"/>
</dbReference>
<feature type="region of interest" description="Disordered" evidence="1">
    <location>
        <begin position="772"/>
        <end position="848"/>
    </location>
</feature>
<evidence type="ECO:0000313" key="2">
    <source>
        <dbReference type="EMBL" id="KAF2220861.1"/>
    </source>
</evidence>
<protein>
    <submittedName>
        <fullName evidence="2">Uncharacterized protein</fullName>
    </submittedName>
</protein>
<reference evidence="3" key="1">
    <citation type="journal article" date="2020" name="Stud. Mycol.">
        <title>101 Dothideomycetes genomes: A test case for predicting lifestyles and emergence of pathogens.</title>
        <authorList>
            <person name="Haridas S."/>
            <person name="Albert R."/>
            <person name="Binder M."/>
            <person name="Bloem J."/>
            <person name="LaButti K."/>
            <person name="Salamov A."/>
            <person name="Andreopoulos B."/>
            <person name="Baker S."/>
            <person name="Barry K."/>
            <person name="Bills G."/>
            <person name="Bluhm B."/>
            <person name="Cannon C."/>
            <person name="Castanera R."/>
            <person name="Culley D."/>
            <person name="Daum C."/>
            <person name="Ezra D."/>
            <person name="Gonzalez J."/>
            <person name="Henrissat B."/>
            <person name="Kuo A."/>
            <person name="Liang C."/>
            <person name="Lipzen A."/>
            <person name="Lutzoni F."/>
            <person name="Magnuson J."/>
            <person name="Mondo S."/>
            <person name="Nolan M."/>
            <person name="Ohm R."/>
            <person name="Pangilinan J."/>
            <person name="Park H.-J."/>
            <person name="Ramirez L."/>
            <person name="Alfaro M."/>
            <person name="Sun H."/>
            <person name="Tritt A."/>
            <person name="Yoshinaga Y."/>
            <person name="Zwiers L.-H."/>
            <person name="Turgeon B."/>
            <person name="Goodwin S."/>
            <person name="Spatafora J."/>
            <person name="Crous P."/>
            <person name="Grigoriev I."/>
        </authorList>
    </citation>
    <scope>NUCLEOTIDE SEQUENCE [LARGE SCALE GENOMIC DNA]</scope>
    <source>
        <strain evidence="3">CECT 20119</strain>
    </source>
</reference>
<sequence>MDELFAAPSHPPVLLAARRSKPDNRSQLFHDSSLSKRTTRKLYIDVQASRRSPLTRHVWPQPLASSSLQPPPSFAHFSPAHLGPNRKELWQESTPTSHSLPHIRPPHRRKLRSRASVHGKGSRLRRDLSYTLVSAYDAAAAPFRPKQHRQSQHYVANRRISRMSTIQGQTPRMPPPRPDLARTTTRTVEITGPLGSPSTPLPKKLFRQKSIKSALSSPLSLYTPIMPFRTSIDGVAKARASDPPALPRRSAARSRDSFNRAKIHVRRPPKGVTHWFDALDDSSDDDYPEVVETPQPMSAPAGRTTFQPSLGPHRARAAPTSFVSQSSEGDYFSYIRANRRRKNSAVHNDGLHTVRSISDDPNNRSVLDLSSDEESQSLPQSPAGWAPMLTPSPGPHTGTFLRRATMHRKGSAAASAAGMTPALRQSMASMQTTLTSGTIPFMLRISPSIDNHGPPPVPILARHAASYLALTGRPPTADGSVARSPSIRQSERMLSSNGSTMSGSHTSGYPSGAAHFMAVTSEEMELLELMRSKRAAETHHFHFANSTTEHLPIAEEEEPPIPVPAPLSAAKHKSAQSLMDDAKRSHSLGSTVTLETGENLTFPTPPLPSTKSSPRSSGAQHRSHLGSSALNIGNLPTPPLSGSYWSPEIPTPAEEISELEAIPYSGPLPIRMSGNNHNSIASTSIDKRASDRYSILRPQIFTGALKTPITEDAPTFPKRNSSLNNDRDTKILSPIKSPRRTRTFDAADTFNLMPDLNIDFSDFTLPLLSTNRQSTFSPSTPNFTPTSSSSTIFPVTPGLTTATTAPTPHLPRRMSSIASRSPSLTDEGSLSGASRSEIDTPTKEPLQSSAFIQPSIVPMPESHEELDHLSSELEKLAGRKLGVLEDYQSVATMPFEMDVSGGGEYARKLAGMNEGIGKVGLRRGLDGDGLGECCEEVVGFGGKRREKRKASLEVLDAWRGLGGYEVGLKG</sequence>
<feature type="compositionally biased region" description="Basic residues" evidence="1">
    <location>
        <begin position="104"/>
        <end position="122"/>
    </location>
</feature>
<feature type="region of interest" description="Disordered" evidence="1">
    <location>
        <begin position="472"/>
        <end position="508"/>
    </location>
</feature>
<feature type="region of interest" description="Disordered" evidence="1">
    <location>
        <begin position="595"/>
        <end position="633"/>
    </location>
</feature>
<gene>
    <name evidence="2" type="ORF">BDZ85DRAFT_302018</name>
</gene>
<keyword evidence="3" id="KW-1185">Reference proteome</keyword>
<dbReference type="AlphaFoldDB" id="A0A6A6G523"/>
<feature type="compositionally biased region" description="Polar residues" evidence="1">
    <location>
        <begin position="816"/>
        <end position="834"/>
    </location>
</feature>
<feature type="compositionally biased region" description="Low complexity" evidence="1">
    <location>
        <begin position="774"/>
        <end position="807"/>
    </location>
</feature>
<name>A0A6A6G523_9PEZI</name>
<evidence type="ECO:0000313" key="3">
    <source>
        <dbReference type="Proteomes" id="UP000799538"/>
    </source>
</evidence>